<dbReference type="RefSeq" id="WP_216520896.1">
    <property type="nucleotide sequence ID" value="NZ_JAHLPM010000012.1"/>
</dbReference>
<reference evidence="2 3" key="1">
    <citation type="submission" date="2021-06" db="EMBL/GenBank/DDBJ databases">
        <authorList>
            <person name="Sun Q."/>
            <person name="Li D."/>
        </authorList>
    </citation>
    <scope>NUCLEOTIDE SEQUENCE [LARGE SCALE GENOMIC DNA]</scope>
    <source>
        <strain evidence="2 3">MSJ-40</strain>
    </source>
</reference>
<dbReference type="EMBL" id="JAHLPM010000012">
    <property type="protein sequence ID" value="MBU5439197.1"/>
    <property type="molecule type" value="Genomic_DNA"/>
</dbReference>
<name>A0ABS6E8V0_9FIRM</name>
<sequence length="299" mass="34939">MNENIDNLLQDYSIGNILMIEPINKGNTSNAIYILSDKGKWILRKLKNKNQGVSEYTISNILANDSICPRIITTKSNEGYSYYAGNYYNLQEYIQSQPINDDIETFEKLGKSLGILHNTLKIDIDLIEQEDRFSLENLWNQTKSKWKDVQNYLNYFSFNINNLESLIDEMILCQNIKNVFIHGDLGKWNLIYNSEKIYVIDFGEVRKGDSHLDIAAALTSMVNFDLGKEFVCECLSVFYETYVNYMKDFQWDDLQRNIQLWTLRGILATLLYSNNEKTSIERVRKMIDLKLSFDEIILI</sequence>
<dbReference type="Pfam" id="PF01636">
    <property type="entry name" value="APH"/>
    <property type="match status" value="1"/>
</dbReference>
<feature type="domain" description="Aminoglycoside phosphotransferase" evidence="1">
    <location>
        <begin position="20"/>
        <end position="225"/>
    </location>
</feature>
<dbReference type="Proteomes" id="UP000749471">
    <property type="component" value="Unassembled WGS sequence"/>
</dbReference>
<comment type="caution">
    <text evidence="2">The sequence shown here is derived from an EMBL/GenBank/DDBJ whole genome shotgun (WGS) entry which is preliminary data.</text>
</comment>
<protein>
    <submittedName>
        <fullName evidence="2">Phosphotransferase</fullName>
    </submittedName>
</protein>
<keyword evidence="3" id="KW-1185">Reference proteome</keyword>
<organism evidence="2 3">
    <name type="scientific">Tissierella simiarum</name>
    <dbReference type="NCBI Taxonomy" id="2841534"/>
    <lineage>
        <taxon>Bacteria</taxon>
        <taxon>Bacillati</taxon>
        <taxon>Bacillota</taxon>
        <taxon>Tissierellia</taxon>
        <taxon>Tissierellales</taxon>
        <taxon>Tissierellaceae</taxon>
        <taxon>Tissierella</taxon>
    </lineage>
</organism>
<proteinExistence type="predicted"/>
<evidence type="ECO:0000313" key="3">
    <source>
        <dbReference type="Proteomes" id="UP000749471"/>
    </source>
</evidence>
<evidence type="ECO:0000259" key="1">
    <source>
        <dbReference type="Pfam" id="PF01636"/>
    </source>
</evidence>
<dbReference type="InterPro" id="IPR002575">
    <property type="entry name" value="Aminoglycoside_PTrfase"/>
</dbReference>
<evidence type="ECO:0000313" key="2">
    <source>
        <dbReference type="EMBL" id="MBU5439197.1"/>
    </source>
</evidence>
<accession>A0ABS6E8V0</accession>
<gene>
    <name evidence="2" type="ORF">KQI42_14335</name>
</gene>